<dbReference type="EMBL" id="AP021861">
    <property type="protein sequence ID" value="BBO32716.1"/>
    <property type="molecule type" value="Genomic_DNA"/>
</dbReference>
<reference evidence="2" key="1">
    <citation type="submission" date="2019-10" db="EMBL/GenBank/DDBJ databases">
        <title>Lacipirellula parvula gen. nov., sp. nov., representing a lineage of planctomycetes widespread in freshwater anoxic habitats, and description of the family Lacipirellulaceae.</title>
        <authorList>
            <person name="Dedysh S.N."/>
            <person name="Kulichevskaya I.S."/>
            <person name="Beletsky A.V."/>
            <person name="Rakitin A.L."/>
            <person name="Mardanov A.V."/>
            <person name="Ivanova A.A."/>
            <person name="Saltykova V.X."/>
            <person name="Rijpstra W.I.C."/>
            <person name="Sinninghe Damste J.S."/>
            <person name="Ravin N.V."/>
        </authorList>
    </citation>
    <scope>NUCLEOTIDE SEQUENCE [LARGE SCALE GENOMIC DNA]</scope>
    <source>
        <strain evidence="2">PX69</strain>
    </source>
</reference>
<accession>A0A5K7XEF9</accession>
<dbReference type="AlphaFoldDB" id="A0A5K7XEF9"/>
<evidence type="ECO:0000313" key="2">
    <source>
        <dbReference type="Proteomes" id="UP000326837"/>
    </source>
</evidence>
<sequence>MICVMFRTAPAICAAHPQIVVNECREEVPPCSPYSWFQ</sequence>
<keyword evidence="2" id="KW-1185">Reference proteome</keyword>
<proteinExistence type="predicted"/>
<name>A0A5K7XEF9_9BACT</name>
<evidence type="ECO:0000313" key="1">
    <source>
        <dbReference type="EMBL" id="BBO32716.1"/>
    </source>
</evidence>
<organism evidence="1 2">
    <name type="scientific">Lacipirellula parvula</name>
    <dbReference type="NCBI Taxonomy" id="2650471"/>
    <lineage>
        <taxon>Bacteria</taxon>
        <taxon>Pseudomonadati</taxon>
        <taxon>Planctomycetota</taxon>
        <taxon>Planctomycetia</taxon>
        <taxon>Pirellulales</taxon>
        <taxon>Lacipirellulaceae</taxon>
        <taxon>Lacipirellula</taxon>
    </lineage>
</organism>
<gene>
    <name evidence="1" type="ORF">PLANPX_2328</name>
</gene>
<dbReference type="KEGG" id="lpav:PLANPX_2328"/>
<dbReference type="Proteomes" id="UP000326837">
    <property type="component" value="Chromosome"/>
</dbReference>
<protein>
    <submittedName>
        <fullName evidence="1">Uncharacterized protein</fullName>
    </submittedName>
</protein>